<dbReference type="SUPFAM" id="SSF143011">
    <property type="entry name" value="RelE-like"/>
    <property type="match status" value="1"/>
</dbReference>
<protein>
    <submittedName>
        <fullName evidence="1">Uncharacterized protein</fullName>
    </submittedName>
</protein>
<accession>A0A846HCM1</accession>
<evidence type="ECO:0000313" key="1">
    <source>
        <dbReference type="EMBL" id="NEU75297.1"/>
    </source>
</evidence>
<proteinExistence type="predicted"/>
<dbReference type="Proteomes" id="UP000031549">
    <property type="component" value="Unassembled WGS sequence"/>
</dbReference>
<dbReference type="EMBL" id="JTCM02000064">
    <property type="protein sequence ID" value="NEU75297.1"/>
    <property type="molecule type" value="Genomic_DNA"/>
</dbReference>
<dbReference type="AlphaFoldDB" id="A0A846HCM1"/>
<organism evidence="1 2">
    <name type="scientific">Hassallia byssoidea VB512170</name>
    <dbReference type="NCBI Taxonomy" id="1304833"/>
    <lineage>
        <taxon>Bacteria</taxon>
        <taxon>Bacillati</taxon>
        <taxon>Cyanobacteriota</taxon>
        <taxon>Cyanophyceae</taxon>
        <taxon>Nostocales</taxon>
        <taxon>Tolypothrichaceae</taxon>
        <taxon>Hassallia</taxon>
    </lineage>
</organism>
<dbReference type="RefSeq" id="WP_163519109.1">
    <property type="nucleotide sequence ID" value="NZ_JTCM02000064.1"/>
</dbReference>
<keyword evidence="2" id="KW-1185">Reference proteome</keyword>
<gene>
    <name evidence="1" type="ORF">PI95_022750</name>
</gene>
<evidence type="ECO:0000313" key="2">
    <source>
        <dbReference type="Proteomes" id="UP000031549"/>
    </source>
</evidence>
<dbReference type="InterPro" id="IPR035093">
    <property type="entry name" value="RelE/ParE_toxin_dom_sf"/>
</dbReference>
<reference evidence="1 2" key="1">
    <citation type="journal article" date="2015" name="Genome Announc.">
        <title>Draft Genome Sequence of Cyanobacterium Hassallia byssoidea Strain VB512170, Isolated from Monuments in India.</title>
        <authorList>
            <person name="Singh D."/>
            <person name="Chandrababunaidu M.M."/>
            <person name="Panda A."/>
            <person name="Sen D."/>
            <person name="Bhattacharyya S."/>
            <person name="Adhikary S.P."/>
            <person name="Tripathy S."/>
        </authorList>
    </citation>
    <scope>NUCLEOTIDE SEQUENCE [LARGE SCALE GENOMIC DNA]</scope>
    <source>
        <strain evidence="1 2">VB512170</strain>
    </source>
</reference>
<sequence length="70" mass="8251">MKSFTTPEFWDLYAALPPEAREQAKKAYRLGRENQFHPSLHFKKVGDNLWSVRVSRGYRALALSRGEDYY</sequence>
<name>A0A846HCM1_9CYAN</name>
<comment type="caution">
    <text evidence="1">The sequence shown here is derived from an EMBL/GenBank/DDBJ whole genome shotgun (WGS) entry which is preliminary data.</text>
</comment>